<dbReference type="AlphaFoldDB" id="A0A9X2NLF2"/>
<evidence type="ECO:0000256" key="1">
    <source>
        <dbReference type="ARBA" id="ARBA00009013"/>
    </source>
</evidence>
<dbReference type="NCBIfam" id="TIGR00377">
    <property type="entry name" value="ant_ant_sig"/>
    <property type="match status" value="1"/>
</dbReference>
<protein>
    <recommendedName>
        <fullName evidence="2">Anti-sigma factor antagonist</fullName>
    </recommendedName>
</protein>
<feature type="domain" description="STAS" evidence="3">
    <location>
        <begin position="18"/>
        <end position="130"/>
    </location>
</feature>
<accession>A0A9X2NLF2</accession>
<dbReference type="InterPro" id="IPR003658">
    <property type="entry name" value="Anti-sigma_ant"/>
</dbReference>
<evidence type="ECO:0000259" key="3">
    <source>
        <dbReference type="PROSITE" id="PS50801"/>
    </source>
</evidence>
<dbReference type="PANTHER" id="PTHR33495:SF13">
    <property type="entry name" value="ANTI-SIGMA-F FACTOR ANTAGONIST RSFB"/>
    <property type="match status" value="1"/>
</dbReference>
<sequence>MTGDGMGPPPGPAQEQLLTLTVDEHDDAVVLTLTGEVDGLTAARLRDAVTWALAELDGRVLVLDLTAVGFLGAPGLRLLFDTAALAAMVPGYRTLRVVVDRNRPVPGPLEITGLDKVLALYHEVSDALAG</sequence>
<comment type="caution">
    <text evidence="4">The sequence shown here is derived from an EMBL/GenBank/DDBJ whole genome shotgun (WGS) entry which is preliminary data.</text>
</comment>
<name>A0A9X2NLF2_9PSEU</name>
<dbReference type="CDD" id="cd07043">
    <property type="entry name" value="STAS_anti-anti-sigma_factors"/>
    <property type="match status" value="1"/>
</dbReference>
<evidence type="ECO:0000313" key="4">
    <source>
        <dbReference type="EMBL" id="MCR6488945.1"/>
    </source>
</evidence>
<dbReference type="EMBL" id="JAMXQV010000029">
    <property type="protein sequence ID" value="MCR6488945.1"/>
    <property type="molecule type" value="Genomic_DNA"/>
</dbReference>
<reference evidence="4" key="1">
    <citation type="submission" date="2022-06" db="EMBL/GenBank/DDBJ databases">
        <title>Amycolatopsis iheyaensis sp. nov., a new species of the genus Amycolatopsis isolated from soil in Iheya island, Japan.</title>
        <authorList>
            <person name="Ngamcharungchit C."/>
            <person name="Kanto H."/>
            <person name="Take A."/>
            <person name="Intra B."/>
            <person name="Matsumoto A."/>
            <person name="Panbangred W."/>
            <person name="Inahashi Y."/>
        </authorList>
    </citation>
    <scope>NUCLEOTIDE SEQUENCE</scope>
    <source>
        <strain evidence="4">OK19-0408</strain>
    </source>
</reference>
<dbReference type="Pfam" id="PF01740">
    <property type="entry name" value="STAS"/>
    <property type="match status" value="1"/>
</dbReference>
<proteinExistence type="inferred from homology"/>
<dbReference type="PANTHER" id="PTHR33495">
    <property type="entry name" value="ANTI-SIGMA FACTOR ANTAGONIST TM_1081-RELATED-RELATED"/>
    <property type="match status" value="1"/>
</dbReference>
<keyword evidence="5" id="KW-1185">Reference proteome</keyword>
<dbReference type="InterPro" id="IPR036513">
    <property type="entry name" value="STAS_dom_sf"/>
</dbReference>
<dbReference type="InterPro" id="IPR002645">
    <property type="entry name" value="STAS_dom"/>
</dbReference>
<evidence type="ECO:0000256" key="2">
    <source>
        <dbReference type="RuleBase" id="RU003749"/>
    </source>
</evidence>
<evidence type="ECO:0000313" key="5">
    <source>
        <dbReference type="Proteomes" id="UP001144096"/>
    </source>
</evidence>
<dbReference type="GO" id="GO:0043856">
    <property type="term" value="F:anti-sigma factor antagonist activity"/>
    <property type="evidence" value="ECO:0007669"/>
    <property type="project" value="InterPro"/>
</dbReference>
<gene>
    <name evidence="4" type="ORF">M8542_39565</name>
</gene>
<organism evidence="4 5">
    <name type="scientific">Amycolatopsis iheyensis</name>
    <dbReference type="NCBI Taxonomy" id="2945988"/>
    <lineage>
        <taxon>Bacteria</taxon>
        <taxon>Bacillati</taxon>
        <taxon>Actinomycetota</taxon>
        <taxon>Actinomycetes</taxon>
        <taxon>Pseudonocardiales</taxon>
        <taxon>Pseudonocardiaceae</taxon>
        <taxon>Amycolatopsis</taxon>
    </lineage>
</organism>
<dbReference type="PROSITE" id="PS50801">
    <property type="entry name" value="STAS"/>
    <property type="match status" value="1"/>
</dbReference>
<dbReference type="Proteomes" id="UP001144096">
    <property type="component" value="Unassembled WGS sequence"/>
</dbReference>
<dbReference type="Gene3D" id="3.30.750.24">
    <property type="entry name" value="STAS domain"/>
    <property type="match status" value="1"/>
</dbReference>
<dbReference type="RefSeq" id="WP_257925514.1">
    <property type="nucleotide sequence ID" value="NZ_JAMXQV010000029.1"/>
</dbReference>
<dbReference type="SUPFAM" id="SSF52091">
    <property type="entry name" value="SpoIIaa-like"/>
    <property type="match status" value="1"/>
</dbReference>
<comment type="similarity">
    <text evidence="1 2">Belongs to the anti-sigma-factor antagonist family.</text>
</comment>